<accession>A0A438HHY9</accession>
<name>A0A438HHY9_VITVI</name>
<dbReference type="EMBL" id="QGNW01000220">
    <property type="protein sequence ID" value="RVW84072.1"/>
    <property type="molecule type" value="Genomic_DNA"/>
</dbReference>
<protein>
    <submittedName>
        <fullName evidence="2">Uncharacterized protein</fullName>
    </submittedName>
</protein>
<dbReference type="Proteomes" id="UP000288805">
    <property type="component" value="Unassembled WGS sequence"/>
</dbReference>
<evidence type="ECO:0000313" key="2">
    <source>
        <dbReference type="EMBL" id="RVW84072.1"/>
    </source>
</evidence>
<gene>
    <name evidence="2" type="ORF">CK203_040545</name>
</gene>
<feature type="region of interest" description="Disordered" evidence="1">
    <location>
        <begin position="173"/>
        <end position="254"/>
    </location>
</feature>
<evidence type="ECO:0000256" key="1">
    <source>
        <dbReference type="SAM" id="MobiDB-lite"/>
    </source>
</evidence>
<organism evidence="2 3">
    <name type="scientific">Vitis vinifera</name>
    <name type="common">Grape</name>
    <dbReference type="NCBI Taxonomy" id="29760"/>
    <lineage>
        <taxon>Eukaryota</taxon>
        <taxon>Viridiplantae</taxon>
        <taxon>Streptophyta</taxon>
        <taxon>Embryophyta</taxon>
        <taxon>Tracheophyta</taxon>
        <taxon>Spermatophyta</taxon>
        <taxon>Magnoliopsida</taxon>
        <taxon>eudicotyledons</taxon>
        <taxon>Gunneridae</taxon>
        <taxon>Pentapetalae</taxon>
        <taxon>rosids</taxon>
        <taxon>Vitales</taxon>
        <taxon>Vitaceae</taxon>
        <taxon>Viteae</taxon>
        <taxon>Vitis</taxon>
    </lineage>
</organism>
<feature type="compositionally biased region" description="Low complexity" evidence="1">
    <location>
        <begin position="211"/>
        <end position="242"/>
    </location>
</feature>
<comment type="caution">
    <text evidence="2">The sequence shown here is derived from an EMBL/GenBank/DDBJ whole genome shotgun (WGS) entry which is preliminary data.</text>
</comment>
<reference evidence="2 3" key="1">
    <citation type="journal article" date="2018" name="PLoS Genet.">
        <title>Population sequencing reveals clonal diversity and ancestral inbreeding in the grapevine cultivar Chardonnay.</title>
        <authorList>
            <person name="Roach M.J."/>
            <person name="Johnson D.L."/>
            <person name="Bohlmann J."/>
            <person name="van Vuuren H.J."/>
            <person name="Jones S.J."/>
            <person name="Pretorius I.S."/>
            <person name="Schmidt S.A."/>
            <person name="Borneman A.R."/>
        </authorList>
    </citation>
    <scope>NUCLEOTIDE SEQUENCE [LARGE SCALE GENOMIC DNA]</scope>
    <source>
        <strain evidence="3">cv. Chardonnay</strain>
        <tissue evidence="2">Leaf</tissue>
    </source>
</reference>
<evidence type="ECO:0000313" key="3">
    <source>
        <dbReference type="Proteomes" id="UP000288805"/>
    </source>
</evidence>
<sequence length="254" mass="28494">MLFHLDLSLLEVLFIYTIKKGKNDIFSMFAHISSLQLVIGLPDSNKGGAKRHILVQGPWAGLREHPKRDFGPNFSLKIPGKDRRGRLVEWVEKALFVCLNKLFEIIANKKNHQMLLSARNLLAVIREPQSYILPIIPRWFPKVVVSGEHFVLKDLLFYEEAHKADATACQERLDQREEKRQERKLRRAPGEKNRASFSATCPPVKKKKPSAKAVKASALIPVSPSASTLSASTSTDSSVPASKKQLGPPGLRMK</sequence>
<proteinExistence type="predicted"/>
<dbReference type="AlphaFoldDB" id="A0A438HHY9"/>